<reference evidence="1 2" key="1">
    <citation type="journal article" date="2020" name="Nat. Food">
        <title>A phased Vanilla planifolia genome enables genetic improvement of flavour and production.</title>
        <authorList>
            <person name="Hasing T."/>
            <person name="Tang H."/>
            <person name="Brym M."/>
            <person name="Khazi F."/>
            <person name="Huang T."/>
            <person name="Chambers A.H."/>
        </authorList>
    </citation>
    <scope>NUCLEOTIDE SEQUENCE [LARGE SCALE GENOMIC DNA]</scope>
    <source>
        <tissue evidence="1">Leaf</tissue>
    </source>
</reference>
<evidence type="ECO:0000313" key="2">
    <source>
        <dbReference type="Proteomes" id="UP000639772"/>
    </source>
</evidence>
<evidence type="ECO:0000313" key="1">
    <source>
        <dbReference type="EMBL" id="KAG0455824.1"/>
    </source>
</evidence>
<sequence length="96" mass="10854">MTETGEKDGLDDSLQQIDTLKRKKFNKMLSIHPKALKLFLYEVKQQQLLGASFMSCEAKSKQYDFSADCGWGDDQRTGRSRGLNSSDWFGVGLDRG</sequence>
<dbReference type="AlphaFoldDB" id="A0A835PM36"/>
<protein>
    <submittedName>
        <fullName evidence="1">Uncharacterized protein</fullName>
    </submittedName>
</protein>
<organism evidence="1 2">
    <name type="scientific">Vanilla planifolia</name>
    <name type="common">Vanilla</name>
    <dbReference type="NCBI Taxonomy" id="51239"/>
    <lineage>
        <taxon>Eukaryota</taxon>
        <taxon>Viridiplantae</taxon>
        <taxon>Streptophyta</taxon>
        <taxon>Embryophyta</taxon>
        <taxon>Tracheophyta</taxon>
        <taxon>Spermatophyta</taxon>
        <taxon>Magnoliopsida</taxon>
        <taxon>Liliopsida</taxon>
        <taxon>Asparagales</taxon>
        <taxon>Orchidaceae</taxon>
        <taxon>Vanilloideae</taxon>
        <taxon>Vanilleae</taxon>
        <taxon>Vanilla</taxon>
    </lineage>
</organism>
<proteinExistence type="predicted"/>
<dbReference type="Proteomes" id="UP000639772">
    <property type="component" value="Chromosome 13"/>
</dbReference>
<dbReference type="EMBL" id="JADCNM010000013">
    <property type="protein sequence ID" value="KAG0455824.1"/>
    <property type="molecule type" value="Genomic_DNA"/>
</dbReference>
<gene>
    <name evidence="1" type="ORF">HPP92_023612</name>
</gene>
<name>A0A835PM36_VANPL</name>
<accession>A0A835PM36</accession>
<comment type="caution">
    <text evidence="1">The sequence shown here is derived from an EMBL/GenBank/DDBJ whole genome shotgun (WGS) entry which is preliminary data.</text>
</comment>